<protein>
    <submittedName>
        <fullName evidence="1">Uncharacterized protein</fullName>
    </submittedName>
</protein>
<evidence type="ECO:0000313" key="2">
    <source>
        <dbReference type="Proteomes" id="UP000006591"/>
    </source>
</evidence>
<accession>A0A0E0IC10</accession>
<dbReference type="EnsemblPlants" id="ONIVA08G16230.1">
    <property type="protein sequence ID" value="ONIVA08G16230.1"/>
    <property type="gene ID" value="ONIVA08G16230"/>
</dbReference>
<organism evidence="1">
    <name type="scientific">Oryza nivara</name>
    <name type="common">Indian wild rice</name>
    <name type="synonym">Oryza sativa f. spontanea</name>
    <dbReference type="NCBI Taxonomy" id="4536"/>
    <lineage>
        <taxon>Eukaryota</taxon>
        <taxon>Viridiplantae</taxon>
        <taxon>Streptophyta</taxon>
        <taxon>Embryophyta</taxon>
        <taxon>Tracheophyta</taxon>
        <taxon>Spermatophyta</taxon>
        <taxon>Magnoliopsida</taxon>
        <taxon>Liliopsida</taxon>
        <taxon>Poales</taxon>
        <taxon>Poaceae</taxon>
        <taxon>BOP clade</taxon>
        <taxon>Oryzoideae</taxon>
        <taxon>Oryzeae</taxon>
        <taxon>Oryzinae</taxon>
        <taxon>Oryza</taxon>
    </lineage>
</organism>
<sequence>MASIHGKEGGNVASATEQREKARVVGDAKAKILLLHLIRDVNFDVVAFNPCRWKNNFDVVAFDLWRWKKQ</sequence>
<reference evidence="1" key="1">
    <citation type="submission" date="2015-04" db="UniProtKB">
        <authorList>
            <consortium name="EnsemblPlants"/>
        </authorList>
    </citation>
    <scope>IDENTIFICATION</scope>
    <source>
        <strain evidence="1">SL10</strain>
    </source>
</reference>
<evidence type="ECO:0000313" key="1">
    <source>
        <dbReference type="EnsemblPlants" id="ONIVA08G16230.1"/>
    </source>
</evidence>
<dbReference type="HOGENOM" id="CLU_2762170_0_0_1"/>
<dbReference type="Gramene" id="ONIVA08G16230.1">
    <property type="protein sequence ID" value="ONIVA08G16230.1"/>
    <property type="gene ID" value="ONIVA08G16230"/>
</dbReference>
<reference evidence="1" key="2">
    <citation type="submission" date="2018-04" db="EMBL/GenBank/DDBJ databases">
        <title>OnivRS2 (Oryza nivara Reference Sequence Version 2).</title>
        <authorList>
            <person name="Zhang J."/>
            <person name="Kudrna D."/>
            <person name="Lee S."/>
            <person name="Talag J."/>
            <person name="Rajasekar S."/>
            <person name="Welchert J."/>
            <person name="Hsing Y.-I."/>
            <person name="Wing R.A."/>
        </authorList>
    </citation>
    <scope>NUCLEOTIDE SEQUENCE [LARGE SCALE GENOMIC DNA]</scope>
    <source>
        <strain evidence="1">SL10</strain>
    </source>
</reference>
<proteinExistence type="predicted"/>
<dbReference type="AlphaFoldDB" id="A0A0E0IC10"/>
<name>A0A0E0IC10_ORYNI</name>
<dbReference type="Proteomes" id="UP000006591">
    <property type="component" value="Chromosome 8"/>
</dbReference>
<keyword evidence="2" id="KW-1185">Reference proteome</keyword>
<dbReference type="OMA" id="AFDLWRW"/>